<dbReference type="eggNOG" id="ENOG502THMT">
    <property type="taxonomic scope" value="Eukaryota"/>
</dbReference>
<dbReference type="WBParaSite" id="Csp11.Scaffold630.g19623.t1">
    <property type="protein sequence ID" value="Csp11.Scaffold630.g19623.t1"/>
    <property type="gene ID" value="Csp11.Scaffold630.g19623"/>
</dbReference>
<reference evidence="3" key="1">
    <citation type="submission" date="2016-11" db="UniProtKB">
        <authorList>
            <consortium name="WormBaseParasite"/>
        </authorList>
    </citation>
    <scope>IDENTIFICATION</scope>
</reference>
<organism evidence="2 3">
    <name type="scientific">Caenorhabditis tropicalis</name>
    <dbReference type="NCBI Taxonomy" id="1561998"/>
    <lineage>
        <taxon>Eukaryota</taxon>
        <taxon>Metazoa</taxon>
        <taxon>Ecdysozoa</taxon>
        <taxon>Nematoda</taxon>
        <taxon>Chromadorea</taxon>
        <taxon>Rhabditida</taxon>
        <taxon>Rhabditina</taxon>
        <taxon>Rhabditomorpha</taxon>
        <taxon>Rhabditoidea</taxon>
        <taxon>Rhabditidae</taxon>
        <taxon>Peloderinae</taxon>
        <taxon>Caenorhabditis</taxon>
    </lineage>
</organism>
<name>A0A1I7UV09_9PELO</name>
<proteinExistence type="predicted"/>
<dbReference type="AlphaFoldDB" id="A0A1I7UV09"/>
<keyword evidence="2" id="KW-1185">Reference proteome</keyword>
<keyword evidence="1" id="KW-0472">Membrane</keyword>
<evidence type="ECO:0000313" key="3">
    <source>
        <dbReference type="WBParaSite" id="Csp11.Scaffold630.g19623.t1"/>
    </source>
</evidence>
<keyword evidence="1" id="KW-1133">Transmembrane helix</keyword>
<accession>A0A1I7UV09</accession>
<keyword evidence="1" id="KW-0812">Transmembrane</keyword>
<evidence type="ECO:0000313" key="2">
    <source>
        <dbReference type="Proteomes" id="UP000095282"/>
    </source>
</evidence>
<protein>
    <submittedName>
        <fullName evidence="3">Recep_L_domain domain-containing protein</fullName>
    </submittedName>
</protein>
<sequence>MPLMPNLKEIVSDGVRPGVIILNNPNLQDVRGFVNWDKEVKVTGNEKFPVFISGNRELDTINLPKLFHNPLSPISCEKRMVPFYNIQFAETISLTTVLSLLIFTATCFLYTASLGSWTVYFVPGYHEPQVFKADYE</sequence>
<evidence type="ECO:0000256" key="1">
    <source>
        <dbReference type="SAM" id="Phobius"/>
    </source>
</evidence>
<dbReference type="Proteomes" id="UP000095282">
    <property type="component" value="Unplaced"/>
</dbReference>
<feature type="transmembrane region" description="Helical" evidence="1">
    <location>
        <begin position="88"/>
        <end position="112"/>
    </location>
</feature>